<evidence type="ECO:0000256" key="2">
    <source>
        <dbReference type="SAM" id="Coils"/>
    </source>
</evidence>
<dbReference type="PANTHER" id="PTHR30204">
    <property type="entry name" value="REDOX-CYCLING DRUG-SENSING TRANSCRIPTIONAL ACTIVATOR SOXR"/>
    <property type="match status" value="1"/>
</dbReference>
<feature type="coiled-coil region" evidence="2">
    <location>
        <begin position="81"/>
        <end position="115"/>
    </location>
</feature>
<dbReference type="Pfam" id="PF13411">
    <property type="entry name" value="MerR_1"/>
    <property type="match status" value="1"/>
</dbReference>
<dbReference type="Proteomes" id="UP000626697">
    <property type="component" value="Unassembled WGS sequence"/>
</dbReference>
<dbReference type="EMBL" id="JACJHX010000021">
    <property type="protein sequence ID" value="MBA9028904.1"/>
    <property type="molecule type" value="Genomic_DNA"/>
</dbReference>
<dbReference type="GO" id="GO:0003677">
    <property type="term" value="F:DNA binding"/>
    <property type="evidence" value="ECO:0007669"/>
    <property type="project" value="UniProtKB-KW"/>
</dbReference>
<feature type="domain" description="HTH merR-type" evidence="3">
    <location>
        <begin position="1"/>
        <end position="69"/>
    </location>
</feature>
<dbReference type="InterPro" id="IPR009061">
    <property type="entry name" value="DNA-bd_dom_put_sf"/>
</dbReference>
<dbReference type="InterPro" id="IPR000551">
    <property type="entry name" value="MerR-type_HTH_dom"/>
</dbReference>
<accession>A0ABR6CV54</accession>
<name>A0ABR6CV54_9BACI</name>
<dbReference type="InterPro" id="IPR047057">
    <property type="entry name" value="MerR_fam"/>
</dbReference>
<dbReference type="SMART" id="SM00422">
    <property type="entry name" value="HTH_MERR"/>
    <property type="match status" value="1"/>
</dbReference>
<keyword evidence="5" id="KW-1185">Reference proteome</keyword>
<keyword evidence="2" id="KW-0175">Coiled coil</keyword>
<dbReference type="CDD" id="cd01109">
    <property type="entry name" value="HTH_YyaN"/>
    <property type="match status" value="1"/>
</dbReference>
<organism evidence="4 5">
    <name type="scientific">Peribacillus huizhouensis</name>
    <dbReference type="NCBI Taxonomy" id="1501239"/>
    <lineage>
        <taxon>Bacteria</taxon>
        <taxon>Bacillati</taxon>
        <taxon>Bacillota</taxon>
        <taxon>Bacilli</taxon>
        <taxon>Bacillales</taxon>
        <taxon>Bacillaceae</taxon>
        <taxon>Peribacillus</taxon>
    </lineage>
</organism>
<sequence length="129" mass="15206">MIISEVSEKFGISPDTLRYYERIGLIPPINRNKSGLREYTEQDCHWIQVILFMRDAGMSIELLLEYVKMVHQGDETMQTRKELLIEQRNQLVARIEELQKTLALLNGKIENYEKSVVPNEKKLKKQKNK</sequence>
<dbReference type="PROSITE" id="PS50937">
    <property type="entry name" value="HTH_MERR_2"/>
    <property type="match status" value="1"/>
</dbReference>
<gene>
    <name evidence="4" type="ORF">HNP81_004226</name>
</gene>
<evidence type="ECO:0000256" key="1">
    <source>
        <dbReference type="ARBA" id="ARBA00023125"/>
    </source>
</evidence>
<evidence type="ECO:0000313" key="5">
    <source>
        <dbReference type="Proteomes" id="UP000626697"/>
    </source>
</evidence>
<comment type="caution">
    <text evidence="4">The sequence shown here is derived from an EMBL/GenBank/DDBJ whole genome shotgun (WGS) entry which is preliminary data.</text>
</comment>
<dbReference type="RefSeq" id="WP_028391169.1">
    <property type="nucleotide sequence ID" value="NZ_JACJHX010000021.1"/>
</dbReference>
<reference evidence="4 5" key="1">
    <citation type="submission" date="2020-08" db="EMBL/GenBank/DDBJ databases">
        <title>Genomic Encyclopedia of Type Strains, Phase IV (KMG-IV): sequencing the most valuable type-strain genomes for metagenomic binning, comparative biology and taxonomic classification.</title>
        <authorList>
            <person name="Goeker M."/>
        </authorList>
    </citation>
    <scope>NUCLEOTIDE SEQUENCE [LARGE SCALE GENOMIC DNA]</scope>
    <source>
        <strain evidence="4 5">DSM 105481</strain>
    </source>
</reference>
<evidence type="ECO:0000259" key="3">
    <source>
        <dbReference type="PROSITE" id="PS50937"/>
    </source>
</evidence>
<dbReference type="PANTHER" id="PTHR30204:SF98">
    <property type="entry name" value="HTH-TYPE TRANSCRIPTIONAL REGULATOR ADHR"/>
    <property type="match status" value="1"/>
</dbReference>
<protein>
    <submittedName>
        <fullName evidence="4">DNA-binding transcriptional MerR regulator</fullName>
    </submittedName>
</protein>
<keyword evidence="1 4" id="KW-0238">DNA-binding</keyword>
<dbReference type="SUPFAM" id="SSF46955">
    <property type="entry name" value="Putative DNA-binding domain"/>
    <property type="match status" value="1"/>
</dbReference>
<dbReference type="Gene3D" id="1.10.1660.10">
    <property type="match status" value="1"/>
</dbReference>
<evidence type="ECO:0000313" key="4">
    <source>
        <dbReference type="EMBL" id="MBA9028904.1"/>
    </source>
</evidence>
<proteinExistence type="predicted"/>